<gene>
    <name evidence="4" type="ORF">CTAYLR_004243</name>
</gene>
<evidence type="ECO:0000256" key="2">
    <source>
        <dbReference type="ARBA" id="ARBA00022679"/>
    </source>
</evidence>
<dbReference type="GO" id="GO:0008146">
    <property type="term" value="F:sulfotransferase activity"/>
    <property type="evidence" value="ECO:0007669"/>
    <property type="project" value="InterPro"/>
</dbReference>
<protein>
    <recommendedName>
        <fullName evidence="3">Sulfotransferase domain-containing protein</fullName>
    </recommendedName>
</protein>
<dbReference type="Proteomes" id="UP001230188">
    <property type="component" value="Unassembled WGS sequence"/>
</dbReference>
<dbReference type="EMBL" id="JAQMWT010000381">
    <property type="protein sequence ID" value="KAJ8602384.1"/>
    <property type="molecule type" value="Genomic_DNA"/>
</dbReference>
<dbReference type="PANTHER" id="PTHR11783">
    <property type="entry name" value="SULFOTRANSFERASE SULT"/>
    <property type="match status" value="1"/>
</dbReference>
<evidence type="ECO:0000256" key="1">
    <source>
        <dbReference type="ARBA" id="ARBA00005771"/>
    </source>
</evidence>
<dbReference type="InterPro" id="IPR027417">
    <property type="entry name" value="P-loop_NTPase"/>
</dbReference>
<evidence type="ECO:0000313" key="4">
    <source>
        <dbReference type="EMBL" id="KAJ8602384.1"/>
    </source>
</evidence>
<dbReference type="InterPro" id="IPR000863">
    <property type="entry name" value="Sulfotransferase_dom"/>
</dbReference>
<sequence>MGASLGTQPNKYVEPDAGLEARSAESIGYKLVKVRGVPQNPLFDVAKFEALIANFEARDSDVFVCTYVKAGTTWTQQILTKLLGSSKKYGEVVPWLEALCATQILPEREAPGWSLETVAAAEGPRYFKSHAVVADLPGGADKPKVIVVARNPKDTVVSLYHHAKNKPEFGFGNGTFDDFLEVFLSGNAENGSWFKHVVEWYQISQAAPDKCLFLTFEDMKRDTPGAVRQMAAFLGISADAALIQDTVANSTMKAMQETANIGLGHLRQGEIGKWRETFTVAQSDLFDKVYKIKMRGTGLVFDFGDGLKF</sequence>
<reference evidence="4" key="1">
    <citation type="submission" date="2023-01" db="EMBL/GenBank/DDBJ databases">
        <title>Metagenome sequencing of chrysophaentin producing Chrysophaeum taylorii.</title>
        <authorList>
            <person name="Davison J."/>
            <person name="Bewley C."/>
        </authorList>
    </citation>
    <scope>NUCLEOTIDE SEQUENCE</scope>
    <source>
        <strain evidence="4">NIES-1699</strain>
    </source>
</reference>
<evidence type="ECO:0000259" key="3">
    <source>
        <dbReference type="Pfam" id="PF00685"/>
    </source>
</evidence>
<organism evidence="4 5">
    <name type="scientific">Chrysophaeum taylorii</name>
    <dbReference type="NCBI Taxonomy" id="2483200"/>
    <lineage>
        <taxon>Eukaryota</taxon>
        <taxon>Sar</taxon>
        <taxon>Stramenopiles</taxon>
        <taxon>Ochrophyta</taxon>
        <taxon>Pelagophyceae</taxon>
        <taxon>Pelagomonadales</taxon>
        <taxon>Pelagomonadaceae</taxon>
        <taxon>Chrysophaeum</taxon>
    </lineage>
</organism>
<proteinExistence type="inferred from homology"/>
<evidence type="ECO:0000313" key="5">
    <source>
        <dbReference type="Proteomes" id="UP001230188"/>
    </source>
</evidence>
<accession>A0AAD7XLB3</accession>
<keyword evidence="2" id="KW-0808">Transferase</keyword>
<dbReference type="AlphaFoldDB" id="A0AAD7XLB3"/>
<dbReference type="Pfam" id="PF00685">
    <property type="entry name" value="Sulfotransfer_1"/>
    <property type="match status" value="1"/>
</dbReference>
<keyword evidence="5" id="KW-1185">Reference proteome</keyword>
<dbReference type="SUPFAM" id="SSF52540">
    <property type="entry name" value="P-loop containing nucleoside triphosphate hydrolases"/>
    <property type="match status" value="1"/>
</dbReference>
<dbReference type="Gene3D" id="3.40.50.300">
    <property type="entry name" value="P-loop containing nucleotide triphosphate hydrolases"/>
    <property type="match status" value="1"/>
</dbReference>
<comment type="caution">
    <text evidence="4">The sequence shown here is derived from an EMBL/GenBank/DDBJ whole genome shotgun (WGS) entry which is preliminary data.</text>
</comment>
<name>A0AAD7XLB3_9STRA</name>
<comment type="similarity">
    <text evidence="1">Belongs to the sulfotransferase 1 family.</text>
</comment>
<feature type="domain" description="Sulfotransferase" evidence="3">
    <location>
        <begin position="59"/>
        <end position="298"/>
    </location>
</feature>